<proteinExistence type="predicted"/>
<evidence type="ECO:0008006" key="3">
    <source>
        <dbReference type="Google" id="ProtNLM"/>
    </source>
</evidence>
<evidence type="ECO:0000313" key="2">
    <source>
        <dbReference type="Proteomes" id="UP001234178"/>
    </source>
</evidence>
<comment type="caution">
    <text evidence="1">The sequence shown here is derived from an EMBL/GenBank/DDBJ whole genome shotgun (WGS) entry which is preliminary data.</text>
</comment>
<reference evidence="1 2" key="1">
    <citation type="journal article" date="2023" name="Nucleic Acids Res.">
        <title>The hologenome of Daphnia magna reveals possible DNA methylation and microbiome-mediated evolution of the host genome.</title>
        <authorList>
            <person name="Chaturvedi A."/>
            <person name="Li X."/>
            <person name="Dhandapani V."/>
            <person name="Marshall H."/>
            <person name="Kissane S."/>
            <person name="Cuenca-Cambronero M."/>
            <person name="Asole G."/>
            <person name="Calvet F."/>
            <person name="Ruiz-Romero M."/>
            <person name="Marangio P."/>
            <person name="Guigo R."/>
            <person name="Rago D."/>
            <person name="Mirbahai L."/>
            <person name="Eastwood N."/>
            <person name="Colbourne J.K."/>
            <person name="Zhou J."/>
            <person name="Mallon E."/>
            <person name="Orsini L."/>
        </authorList>
    </citation>
    <scope>NUCLEOTIDE SEQUENCE [LARGE SCALE GENOMIC DNA]</scope>
    <source>
        <strain evidence="1">LRV0_1</strain>
    </source>
</reference>
<accession>A0ABR0ARU0</accession>
<gene>
    <name evidence="1" type="ORF">OUZ56_016981</name>
</gene>
<dbReference type="EMBL" id="JAOYFB010000038">
    <property type="protein sequence ID" value="KAK4027840.1"/>
    <property type="molecule type" value="Genomic_DNA"/>
</dbReference>
<protein>
    <recommendedName>
        <fullName evidence="3">HAT C-terminal dimerisation domain-containing protein</fullName>
    </recommendedName>
</protein>
<organism evidence="1 2">
    <name type="scientific">Daphnia magna</name>
    <dbReference type="NCBI Taxonomy" id="35525"/>
    <lineage>
        <taxon>Eukaryota</taxon>
        <taxon>Metazoa</taxon>
        <taxon>Ecdysozoa</taxon>
        <taxon>Arthropoda</taxon>
        <taxon>Crustacea</taxon>
        <taxon>Branchiopoda</taxon>
        <taxon>Diplostraca</taxon>
        <taxon>Cladocera</taxon>
        <taxon>Anomopoda</taxon>
        <taxon>Daphniidae</taxon>
        <taxon>Daphnia</taxon>
    </lineage>
</organism>
<evidence type="ECO:0000313" key="1">
    <source>
        <dbReference type="EMBL" id="KAK4027840.1"/>
    </source>
</evidence>
<keyword evidence="2" id="KW-1185">Reference proteome</keyword>
<dbReference type="Proteomes" id="UP001234178">
    <property type="component" value="Unassembled WGS sequence"/>
</dbReference>
<name>A0ABR0ARU0_9CRUS</name>
<sequence>MWWWLTVQASVKRMLSQLDAIRLYFVLLKSEDMSKENEPLDNVIITLRDPLTLAYLEFFDYALGLMNDFNTTFQAEGPLIHIHKQKYEKLLATLAINFMEPSHVRECDSTTIDPHDDSNYISLRDVYPGPAAYETIQNLGKSKEMSVKLEYPSPLFNSGLQDVDDDLNFETISYVERETPLVRPQEPASAIAVSQSELGVSQDMRINSFYIHCRDFYITAISDMKSRFDFTDPVYEVVTMLHPENARNLKPRTLKWNAHALLPTSAFGVLTESAVFRLPAEEYWQKVFANHEATFANLCVCVSIIGGITSSTLPSFSPGYFSNNKPQHFKRRRLVNIPSLPATVSKEEELKQEVQDYILMIDKGEFSQKCDVLQFWKEKLGRISHSSTNCLAVPGHARNFRISRAFLAATFYYYLVPSFSATTLPSNFIKLERKFSELNNTKTDKRTSIDDDTVVSLMRIKSWLKAHDKSADEVNITDELVQAVIKVKFNATIPDSKSL</sequence>